<evidence type="ECO:0000313" key="3">
    <source>
        <dbReference type="EMBL" id="KAK7510301.1"/>
    </source>
</evidence>
<comment type="caution">
    <text evidence="3">The sequence shown here is derived from an EMBL/GenBank/DDBJ whole genome shotgun (WGS) entry which is preliminary data.</text>
</comment>
<dbReference type="PANTHER" id="PTHR28160">
    <property type="entry name" value="54S RIBOSOMAL PROTEIN L15, MITOCHONDRIAL"/>
    <property type="match status" value="1"/>
</dbReference>
<dbReference type="InterPro" id="IPR040030">
    <property type="entry name" value="Ribosomal_mL57"/>
</dbReference>
<dbReference type="PANTHER" id="PTHR28160:SF1">
    <property type="entry name" value="LARGE RIBOSOMAL SUBUNIT PROTEIN ML57"/>
    <property type="match status" value="1"/>
</dbReference>
<dbReference type="EMBL" id="JBBPHU010000014">
    <property type="protein sequence ID" value="KAK7510301.1"/>
    <property type="molecule type" value="Genomic_DNA"/>
</dbReference>
<evidence type="ECO:0000259" key="2">
    <source>
        <dbReference type="Pfam" id="PF14622"/>
    </source>
</evidence>
<feature type="compositionally biased region" description="Polar residues" evidence="1">
    <location>
        <begin position="25"/>
        <end position="39"/>
    </location>
</feature>
<reference evidence="3 4" key="1">
    <citation type="submission" date="2024-04" db="EMBL/GenBank/DDBJ databases">
        <title>Phyllosticta paracitricarpa is synonymous to the EU quarantine fungus P. citricarpa based on phylogenomic analyses.</title>
        <authorList>
            <consortium name="Lawrence Berkeley National Laboratory"/>
            <person name="Van Ingen-Buijs V.A."/>
            <person name="Van Westerhoven A.C."/>
            <person name="Haridas S."/>
            <person name="Skiadas P."/>
            <person name="Martin F."/>
            <person name="Groenewald J.Z."/>
            <person name="Crous P.W."/>
            <person name="Seidl M.F."/>
        </authorList>
    </citation>
    <scope>NUCLEOTIDE SEQUENCE [LARGE SCALE GENOMIC DNA]</scope>
    <source>
        <strain evidence="3 4">CBS 123371</strain>
    </source>
</reference>
<dbReference type="Proteomes" id="UP001363622">
    <property type="component" value="Unassembled WGS sequence"/>
</dbReference>
<dbReference type="SUPFAM" id="SSF69065">
    <property type="entry name" value="RNase III domain-like"/>
    <property type="match status" value="1"/>
</dbReference>
<feature type="domain" description="RNase III" evidence="2">
    <location>
        <begin position="105"/>
        <end position="253"/>
    </location>
</feature>
<accession>A0ABR1K9Z4</accession>
<evidence type="ECO:0000313" key="4">
    <source>
        <dbReference type="Proteomes" id="UP001363622"/>
    </source>
</evidence>
<feature type="region of interest" description="Disordered" evidence="1">
    <location>
        <begin position="25"/>
        <end position="55"/>
    </location>
</feature>
<dbReference type="InterPro" id="IPR036389">
    <property type="entry name" value="RNase_III_sf"/>
</dbReference>
<sequence>MASKASLRPLIAAARPSTCRAAQCSPSTISARARQFSTTPVQEPEPSPDPVDVPRWKQTPKAMMAPLRLRPVNPRNVWKVVEDPAALDEVYRRILGPNGHKLLPEEVKWLAVTHKSFDHGRRGHNDRLAFLGRRIVDLQTSLALLDMPMANKRSHFPDPYHREPFQHASLRGVTNVTDKAKMHYAGKYRLAKLAYNFGVDRVLRWRPKKSENLEGSGVDAVLTTTLYAIVGAVALHRGGDEANNLVKEKILTTLRR</sequence>
<gene>
    <name evidence="3" type="ORF">IWZ03DRAFT_319254</name>
</gene>
<name>A0ABR1K9Z4_9PEZI</name>
<dbReference type="Pfam" id="PF14622">
    <property type="entry name" value="Ribonucleas_3_3"/>
    <property type="match status" value="1"/>
</dbReference>
<dbReference type="Gene3D" id="1.10.1520.10">
    <property type="entry name" value="Ribonuclease III domain"/>
    <property type="match status" value="1"/>
</dbReference>
<proteinExistence type="predicted"/>
<evidence type="ECO:0000256" key="1">
    <source>
        <dbReference type="SAM" id="MobiDB-lite"/>
    </source>
</evidence>
<protein>
    <submittedName>
        <fullName evidence="3">Ribonuclease-III-like-domain-containing protein</fullName>
    </submittedName>
</protein>
<organism evidence="3 4">
    <name type="scientific">Phyllosticta citriasiana</name>
    <dbReference type="NCBI Taxonomy" id="595635"/>
    <lineage>
        <taxon>Eukaryota</taxon>
        <taxon>Fungi</taxon>
        <taxon>Dikarya</taxon>
        <taxon>Ascomycota</taxon>
        <taxon>Pezizomycotina</taxon>
        <taxon>Dothideomycetes</taxon>
        <taxon>Dothideomycetes incertae sedis</taxon>
        <taxon>Botryosphaeriales</taxon>
        <taxon>Phyllostictaceae</taxon>
        <taxon>Phyllosticta</taxon>
    </lineage>
</organism>
<keyword evidence="4" id="KW-1185">Reference proteome</keyword>
<dbReference type="CDD" id="cd00593">
    <property type="entry name" value="RIBOc"/>
    <property type="match status" value="1"/>
</dbReference>
<dbReference type="InterPro" id="IPR000999">
    <property type="entry name" value="RNase_III_dom"/>
</dbReference>